<proteinExistence type="predicted"/>
<accession>A0A7W7GVM6</accession>
<evidence type="ECO:0000259" key="1">
    <source>
        <dbReference type="Pfam" id="PF00975"/>
    </source>
</evidence>
<evidence type="ECO:0000313" key="2">
    <source>
        <dbReference type="EMBL" id="MBB4739136.1"/>
    </source>
</evidence>
<evidence type="ECO:0000313" key="3">
    <source>
        <dbReference type="Proteomes" id="UP000546162"/>
    </source>
</evidence>
<organism evidence="2 3">
    <name type="scientific">Actinoplanes octamycinicus</name>
    <dbReference type="NCBI Taxonomy" id="135948"/>
    <lineage>
        <taxon>Bacteria</taxon>
        <taxon>Bacillati</taxon>
        <taxon>Actinomycetota</taxon>
        <taxon>Actinomycetes</taxon>
        <taxon>Micromonosporales</taxon>
        <taxon>Micromonosporaceae</taxon>
        <taxon>Actinoplanes</taxon>
    </lineage>
</organism>
<comment type="caution">
    <text evidence="2">The sequence shown here is derived from an EMBL/GenBank/DDBJ whole genome shotgun (WGS) entry which is preliminary data.</text>
</comment>
<name>A0A7W7GVM6_9ACTN</name>
<feature type="domain" description="Thioesterase" evidence="1">
    <location>
        <begin position="81"/>
        <end position="279"/>
    </location>
</feature>
<dbReference type="Gene3D" id="3.40.50.1820">
    <property type="entry name" value="alpha/beta hydrolase"/>
    <property type="match status" value="1"/>
</dbReference>
<dbReference type="Proteomes" id="UP000546162">
    <property type="component" value="Unassembled WGS sequence"/>
</dbReference>
<keyword evidence="3" id="KW-1185">Reference proteome</keyword>
<gene>
    <name evidence="2" type="ORF">BJY16_002595</name>
</gene>
<dbReference type="RefSeq" id="WP_185039712.1">
    <property type="nucleotide sequence ID" value="NZ_BAABFG010000005.1"/>
</dbReference>
<dbReference type="InterPro" id="IPR001031">
    <property type="entry name" value="Thioesterase"/>
</dbReference>
<protein>
    <submittedName>
        <fullName evidence="2">Thioesterase domain-containing protein</fullName>
    </submittedName>
</protein>
<dbReference type="Pfam" id="PF00975">
    <property type="entry name" value="Thioesterase"/>
    <property type="match status" value="1"/>
</dbReference>
<dbReference type="SUPFAM" id="SSF53474">
    <property type="entry name" value="alpha/beta-Hydrolases"/>
    <property type="match status" value="1"/>
</dbReference>
<sequence>MSPVPDRPPRRPAPALVTTLADGGPAPRLQVHAVHPGAMPVTGWHGLAAELPGDVALDVAVLDAIPEYLHAADPAGRVDLDLPGLAARVAAALPDRPGVPTVLAGWSFGGVLAYQLAVTAERRRAALVLLDSIAPVPRFGDAERDLVDGDMLIRWFGMYLCAKRDAVLPAGVDLRAGSEPERLRRLLRWCVGAGVLAPETPEAGLLKLYRTFLGGLSRNNRIVAGYRPPPAELPVTLLKPAGSLLPDHDALGWPDLAGGRFAMHGCTGDHYTMLREPSVWRSVADLVMQHHFSRSEGTPLRRQAPAPTS</sequence>
<reference evidence="2 3" key="1">
    <citation type="submission" date="2020-08" db="EMBL/GenBank/DDBJ databases">
        <title>Sequencing the genomes of 1000 actinobacteria strains.</title>
        <authorList>
            <person name="Klenk H.-P."/>
        </authorList>
    </citation>
    <scope>NUCLEOTIDE SEQUENCE [LARGE SCALE GENOMIC DNA]</scope>
    <source>
        <strain evidence="2 3">DSM 45809</strain>
    </source>
</reference>
<dbReference type="AlphaFoldDB" id="A0A7W7GVM6"/>
<dbReference type="EMBL" id="JACHNB010000001">
    <property type="protein sequence ID" value="MBB4739136.1"/>
    <property type="molecule type" value="Genomic_DNA"/>
</dbReference>
<dbReference type="InterPro" id="IPR029058">
    <property type="entry name" value="AB_hydrolase_fold"/>
</dbReference>